<dbReference type="InterPro" id="IPR055357">
    <property type="entry name" value="LRR_At1g61320_AtMIF1"/>
</dbReference>
<dbReference type="OMA" id="NILWQLR"/>
<dbReference type="Gramene" id="ORGLA11G0136500.1">
    <property type="protein sequence ID" value="ORGLA11G0136500.1"/>
    <property type="gene ID" value="ORGLA11G0136500"/>
</dbReference>
<proteinExistence type="predicted"/>
<dbReference type="InterPro" id="IPR053772">
    <property type="entry name" value="At1g61320/At1g61330-like"/>
</dbReference>
<evidence type="ECO:0000259" key="1">
    <source>
        <dbReference type="Pfam" id="PF23622"/>
    </source>
</evidence>
<dbReference type="STRING" id="4538.I1R0S3"/>
<dbReference type="AlphaFoldDB" id="I1R0S3"/>
<reference evidence="2 3" key="2">
    <citation type="submission" date="2018-04" db="EMBL/GenBank/DDBJ databases">
        <title>OglaRS2 (Oryza glaberrima Reference Sequence Version 2).</title>
        <authorList>
            <person name="Zhang J."/>
            <person name="Kudrna D."/>
            <person name="Lee S."/>
            <person name="Talag J."/>
            <person name="Rajasekar S."/>
            <person name="Wing R.A."/>
        </authorList>
    </citation>
    <scope>NUCLEOTIDE SEQUENCE [LARGE SCALE GENOMIC DNA]</scope>
    <source>
        <strain evidence="2 3">cv. IRGC 96717</strain>
    </source>
</reference>
<dbReference type="PANTHER" id="PTHR34145">
    <property type="entry name" value="OS02G0105600 PROTEIN"/>
    <property type="match status" value="1"/>
</dbReference>
<dbReference type="eggNOG" id="ENOG502RYMX">
    <property type="taxonomic scope" value="Eukaryota"/>
</dbReference>
<keyword evidence="3" id="KW-1185">Reference proteome</keyword>
<dbReference type="InterPro" id="IPR032675">
    <property type="entry name" value="LRR_dom_sf"/>
</dbReference>
<accession>I1R0S3</accession>
<feature type="domain" description="At1g61320/AtMIF1 LRR" evidence="1">
    <location>
        <begin position="39"/>
        <end position="218"/>
    </location>
</feature>
<evidence type="ECO:0000313" key="3">
    <source>
        <dbReference type="Proteomes" id="UP000007306"/>
    </source>
</evidence>
<protein>
    <recommendedName>
        <fullName evidence="1">At1g61320/AtMIF1 LRR domain-containing protein</fullName>
    </recommendedName>
</protein>
<dbReference type="Proteomes" id="UP000007306">
    <property type="component" value="Chromosome 11"/>
</dbReference>
<feature type="domain" description="At1g61320/AtMIF1 LRR" evidence="1">
    <location>
        <begin position="244"/>
        <end position="328"/>
    </location>
</feature>
<sequence>QTTTQHTTFISRVNNILWQLRSSSLENFIVKFPLLGRDAHHIDRWVSFSAASRARQIVLYLCPEEEDTDMNDMYSFPLHIFSGDNCVSSLSLGFVSLTLPPHLSGFTNLKKLGLHMVSIRGDLQCLLSQCDVMEWLSLTKCSLQHRSICQKLHQLRYLCVRKCRLQKLDLQAPNLTELELANYPIPIVLGECLNLSVATIELVSFSDCLSYVTTELPAGGLYHVQDRLSINMTVRTEGSSDNGSGILRLASLLEMAPCLEELELNMYCPSAPIYTKRGQLDKLSSVCVHKHLRTVRMTGFDSTRGQLELAFQILRSAPNLDRLIVDPMVRVAWSPRLDWSEQADLMLVRRMMAENRLLRSEYRHMITLL</sequence>
<name>I1R0S3_ORYGL</name>
<dbReference type="EnsemblPlants" id="ORGLA11G0136500.1">
    <property type="protein sequence ID" value="ORGLA11G0136500.1"/>
    <property type="gene ID" value="ORGLA11G0136500"/>
</dbReference>
<dbReference type="Pfam" id="PF23622">
    <property type="entry name" value="LRR_At1g61320_AtMIF1"/>
    <property type="match status" value="2"/>
</dbReference>
<dbReference type="SUPFAM" id="SSF52047">
    <property type="entry name" value="RNI-like"/>
    <property type="match status" value="1"/>
</dbReference>
<dbReference type="PANTHER" id="PTHR34145:SF48">
    <property type="entry name" value="OS01G0553400 PROTEIN"/>
    <property type="match status" value="1"/>
</dbReference>
<evidence type="ECO:0000313" key="2">
    <source>
        <dbReference type="EnsemblPlants" id="ORGLA11G0136500.1"/>
    </source>
</evidence>
<organism evidence="2 3">
    <name type="scientific">Oryza glaberrima</name>
    <name type="common">African rice</name>
    <dbReference type="NCBI Taxonomy" id="4538"/>
    <lineage>
        <taxon>Eukaryota</taxon>
        <taxon>Viridiplantae</taxon>
        <taxon>Streptophyta</taxon>
        <taxon>Embryophyta</taxon>
        <taxon>Tracheophyta</taxon>
        <taxon>Spermatophyta</taxon>
        <taxon>Magnoliopsida</taxon>
        <taxon>Liliopsida</taxon>
        <taxon>Poales</taxon>
        <taxon>Poaceae</taxon>
        <taxon>BOP clade</taxon>
        <taxon>Oryzoideae</taxon>
        <taxon>Oryzeae</taxon>
        <taxon>Oryzinae</taxon>
        <taxon>Oryza</taxon>
    </lineage>
</organism>
<reference evidence="2" key="1">
    <citation type="submission" date="2015-06" db="UniProtKB">
        <authorList>
            <consortium name="EnsemblPlants"/>
        </authorList>
    </citation>
    <scope>IDENTIFICATION</scope>
</reference>
<dbReference type="Gene3D" id="3.80.10.10">
    <property type="entry name" value="Ribonuclease Inhibitor"/>
    <property type="match status" value="1"/>
</dbReference>
<dbReference type="HOGENOM" id="CLU_010721_3_1_1"/>